<proteinExistence type="inferred from homology"/>
<dbReference type="GO" id="GO:0005737">
    <property type="term" value="C:cytoplasm"/>
    <property type="evidence" value="ECO:0007669"/>
    <property type="project" value="TreeGrafter"/>
</dbReference>
<dbReference type="Pfam" id="PF00109">
    <property type="entry name" value="ketoacyl-synt"/>
    <property type="match status" value="3"/>
</dbReference>
<keyword evidence="7" id="KW-1185">Reference proteome</keyword>
<dbReference type="KEGG" id="ska:CP970_02170"/>
<dbReference type="CDD" id="cd00833">
    <property type="entry name" value="PKS"/>
    <property type="match status" value="1"/>
</dbReference>
<dbReference type="PROSITE" id="PS52004">
    <property type="entry name" value="KS3_2"/>
    <property type="match status" value="1"/>
</dbReference>
<sequence>MPRSPVWPCTSPACCARAPPRAPNSGERVVTSGSPDDAGTHADTVAVVGMGIAVPGACDTDELWKLLSGDRPVFEEPGDRFPLDSFWSPDPAAEDRAYVRTSGFLHDFRPHPRLAEEIAAGTFSAADQNPVWLRHCLLRARDTVTARDTDRYAYYVGSSTLVGQRTDEATLAESVALHTAERLHGDDPVRRAEAAERLRALLGRHHGHGAGRPVDTLPDRVARAAAAGLLPADCEFAVVDAACSSSLYAIGLGVASLLAGDCDVAYCGGVSGVTPRYNVTFSKLRGLSTGGDVRAFDRGADGTLFSDGAGIVALKRLGRAVEDGDAVLGVLVGFGGSSDGRGTAIYAPNPKGQRRCLDRAWRHAGLTADDIDWVIAHGTGTAVGDAVELKTLAEATDPGGLWCGSNKSLLGHTGWSSGVVSVVQALTALREGAIPAQRRFIEPGLTAENGDGVRVPVDAVPWHEGGPRPRVAGVSAFGFGGTNAHLLVADRAPVPRVRHVPPPETDPVVLLAWTAHLPGDPDPAAVARLVRDGRAPGPRTFGPRYPAPPFPDVRLPPPTVRSTDAGQLMALRVASLFSAEHGELWDPVRATTGVFAAAGGPPPSAMDHLVRCHAAELDGLLDGPDHAAFTDWLDELRSTTPPTTKDTLPGILPNIIPARIANRHDLGGPTMLVDTGATSGLTAVHTAARQLARGDVDMALVLGVSATARPEFAHVMGIDPEHIAEGAFLLALSRDSVARAHGLNPLAHVRTAWSGTPQPSTRFTCGAAGTGRTFLGADGVLAVIRALHADASDVAVGPADGAPGPVITLSPVAHSSPHRQTRTSR</sequence>
<dbReference type="InterPro" id="IPR016039">
    <property type="entry name" value="Thiolase-like"/>
</dbReference>
<dbReference type="SUPFAM" id="SSF53901">
    <property type="entry name" value="Thiolase-like"/>
    <property type="match status" value="3"/>
</dbReference>
<dbReference type="InterPro" id="IPR014031">
    <property type="entry name" value="Ketoacyl_synth_C"/>
</dbReference>
<reference evidence="6 7" key="1">
    <citation type="submission" date="2017-09" db="EMBL/GenBank/DDBJ databases">
        <authorList>
            <person name="Lee N."/>
            <person name="Cho B.-K."/>
        </authorList>
    </citation>
    <scope>NUCLEOTIDE SEQUENCE [LARGE SCALE GENOMIC DNA]</scope>
    <source>
        <strain evidence="6 7">ATCC 12853</strain>
    </source>
</reference>
<name>A0A5J6G5C1_STRKN</name>
<dbReference type="OrthoDB" id="4490964at2"/>
<dbReference type="PANTHER" id="PTHR43775">
    <property type="entry name" value="FATTY ACID SYNTHASE"/>
    <property type="match status" value="1"/>
</dbReference>
<dbReference type="GO" id="GO:0006633">
    <property type="term" value="P:fatty acid biosynthetic process"/>
    <property type="evidence" value="ECO:0007669"/>
    <property type="project" value="TreeGrafter"/>
</dbReference>
<dbReference type="SMART" id="SM00825">
    <property type="entry name" value="PKS_KS"/>
    <property type="match status" value="1"/>
</dbReference>
<dbReference type="GO" id="GO:0005886">
    <property type="term" value="C:plasma membrane"/>
    <property type="evidence" value="ECO:0007669"/>
    <property type="project" value="TreeGrafter"/>
</dbReference>
<dbReference type="Gene3D" id="3.40.47.10">
    <property type="match status" value="2"/>
</dbReference>
<keyword evidence="2" id="KW-0597">Phosphoprotein</keyword>
<evidence type="ECO:0000256" key="3">
    <source>
        <dbReference type="RuleBase" id="RU003694"/>
    </source>
</evidence>
<organism evidence="6 7">
    <name type="scientific">Streptomyces kanamyceticus</name>
    <dbReference type="NCBI Taxonomy" id="1967"/>
    <lineage>
        <taxon>Bacteria</taxon>
        <taxon>Bacillati</taxon>
        <taxon>Actinomycetota</taxon>
        <taxon>Actinomycetes</taxon>
        <taxon>Kitasatosporales</taxon>
        <taxon>Streptomycetaceae</taxon>
        <taxon>Streptomyces</taxon>
    </lineage>
</organism>
<dbReference type="PANTHER" id="PTHR43775:SF37">
    <property type="entry name" value="SI:DKEY-61P9.11"/>
    <property type="match status" value="1"/>
</dbReference>
<comment type="similarity">
    <text evidence="3">Belongs to the thiolase-like superfamily. Beta-ketoacyl-ACP synthases family.</text>
</comment>
<evidence type="ECO:0000256" key="1">
    <source>
        <dbReference type="ARBA" id="ARBA00022450"/>
    </source>
</evidence>
<dbReference type="InterPro" id="IPR050091">
    <property type="entry name" value="PKS_NRPS_Biosynth_Enz"/>
</dbReference>
<evidence type="ECO:0000259" key="5">
    <source>
        <dbReference type="PROSITE" id="PS52004"/>
    </source>
</evidence>
<dbReference type="EMBL" id="CP023699">
    <property type="protein sequence ID" value="QEU89892.1"/>
    <property type="molecule type" value="Genomic_DNA"/>
</dbReference>
<feature type="region of interest" description="Disordered" evidence="4">
    <location>
        <begin position="806"/>
        <end position="825"/>
    </location>
</feature>
<accession>A0A5J6G5C1</accession>
<dbReference type="InterPro" id="IPR020841">
    <property type="entry name" value="PKS_Beta-ketoAc_synthase_dom"/>
</dbReference>
<feature type="compositionally biased region" description="Basic residues" evidence="4">
    <location>
        <begin position="816"/>
        <end position="825"/>
    </location>
</feature>
<dbReference type="Pfam" id="PF02801">
    <property type="entry name" value="Ketoacyl-synt_C"/>
    <property type="match status" value="1"/>
</dbReference>
<evidence type="ECO:0000256" key="4">
    <source>
        <dbReference type="SAM" id="MobiDB-lite"/>
    </source>
</evidence>
<protein>
    <submittedName>
        <fullName evidence="6">Beta-ketoacyl synthase</fullName>
    </submittedName>
</protein>
<dbReference type="InterPro" id="IPR014030">
    <property type="entry name" value="Ketoacyl_synth_N"/>
</dbReference>
<keyword evidence="1" id="KW-0596">Phosphopantetheine</keyword>
<evidence type="ECO:0000256" key="2">
    <source>
        <dbReference type="ARBA" id="ARBA00022553"/>
    </source>
</evidence>
<dbReference type="GO" id="GO:0004312">
    <property type="term" value="F:fatty acid synthase activity"/>
    <property type="evidence" value="ECO:0007669"/>
    <property type="project" value="TreeGrafter"/>
</dbReference>
<evidence type="ECO:0000313" key="7">
    <source>
        <dbReference type="Proteomes" id="UP000325529"/>
    </source>
</evidence>
<evidence type="ECO:0000313" key="6">
    <source>
        <dbReference type="EMBL" id="QEU89892.1"/>
    </source>
</evidence>
<feature type="domain" description="Ketosynthase family 3 (KS3)" evidence="5">
    <location>
        <begin position="42"/>
        <end position="490"/>
    </location>
</feature>
<dbReference type="Proteomes" id="UP000325529">
    <property type="component" value="Chromosome"/>
</dbReference>
<feature type="region of interest" description="Disordered" evidence="4">
    <location>
        <begin position="18"/>
        <end position="38"/>
    </location>
</feature>
<dbReference type="GO" id="GO:0071770">
    <property type="term" value="P:DIM/DIP cell wall layer assembly"/>
    <property type="evidence" value="ECO:0007669"/>
    <property type="project" value="TreeGrafter"/>
</dbReference>
<dbReference type="AlphaFoldDB" id="A0A5J6G5C1"/>
<gene>
    <name evidence="6" type="ORF">CP970_02170</name>
</gene>
<keyword evidence="3" id="KW-0808">Transferase</keyword>